<feature type="compositionally biased region" description="Basic and acidic residues" evidence="3">
    <location>
        <begin position="1"/>
        <end position="22"/>
    </location>
</feature>
<protein>
    <recommendedName>
        <fullName evidence="4">RRM domain-containing protein</fullName>
    </recommendedName>
</protein>
<dbReference type="Pfam" id="PF00076">
    <property type="entry name" value="RRM_1"/>
    <property type="match status" value="2"/>
</dbReference>
<evidence type="ECO:0000313" key="6">
    <source>
        <dbReference type="Proteomes" id="UP000037136"/>
    </source>
</evidence>
<evidence type="ECO:0000313" key="5">
    <source>
        <dbReference type="EMBL" id="PFH58213.1"/>
    </source>
</evidence>
<evidence type="ECO:0000259" key="4">
    <source>
        <dbReference type="PROSITE" id="PS50102"/>
    </source>
</evidence>
<dbReference type="SMART" id="SM00360">
    <property type="entry name" value="RRM"/>
    <property type="match status" value="2"/>
</dbReference>
<dbReference type="PROSITE" id="PS50102">
    <property type="entry name" value="RRM"/>
    <property type="match status" value="2"/>
</dbReference>
<feature type="domain" description="RRM" evidence="4">
    <location>
        <begin position="81"/>
        <end position="172"/>
    </location>
</feature>
<dbReference type="OrthoDB" id="1875751at2759"/>
<keyword evidence="6" id="KW-1185">Reference proteome</keyword>
<keyword evidence="1 2" id="KW-0694">RNA-binding</keyword>
<dbReference type="GO" id="GO:0003723">
    <property type="term" value="F:RNA binding"/>
    <property type="evidence" value="ECO:0007669"/>
    <property type="project" value="UniProtKB-UniRule"/>
</dbReference>
<dbReference type="GO" id="GO:0005730">
    <property type="term" value="C:nucleolus"/>
    <property type="evidence" value="ECO:0007669"/>
    <property type="project" value="TreeGrafter"/>
</dbReference>
<evidence type="ECO:0000256" key="3">
    <source>
        <dbReference type="SAM" id="MobiDB-lite"/>
    </source>
</evidence>
<organism evidence="5 6">
    <name type="scientific">Ophiocordyceps unilateralis</name>
    <name type="common">Zombie-ant fungus</name>
    <name type="synonym">Torrubia unilateralis</name>
    <dbReference type="NCBI Taxonomy" id="268505"/>
    <lineage>
        <taxon>Eukaryota</taxon>
        <taxon>Fungi</taxon>
        <taxon>Dikarya</taxon>
        <taxon>Ascomycota</taxon>
        <taxon>Pezizomycotina</taxon>
        <taxon>Sordariomycetes</taxon>
        <taxon>Hypocreomycetidae</taxon>
        <taxon>Hypocreales</taxon>
        <taxon>Ophiocordycipitaceae</taxon>
        <taxon>Ophiocordyceps</taxon>
    </lineage>
</organism>
<dbReference type="InterPro" id="IPR000504">
    <property type="entry name" value="RRM_dom"/>
</dbReference>
<feature type="compositionally biased region" description="Basic residues" evidence="3">
    <location>
        <begin position="38"/>
        <end position="51"/>
    </location>
</feature>
<dbReference type="PANTHER" id="PTHR23236">
    <property type="entry name" value="EUKARYOTIC TRANSLATION INITIATION FACTOR 4B/4H"/>
    <property type="match status" value="1"/>
</dbReference>
<dbReference type="SUPFAM" id="SSF54928">
    <property type="entry name" value="RNA-binding domain, RBD"/>
    <property type="match status" value="1"/>
</dbReference>
<dbReference type="Proteomes" id="UP000037136">
    <property type="component" value="Unassembled WGS sequence"/>
</dbReference>
<feature type="compositionally biased region" description="Acidic residues" evidence="3">
    <location>
        <begin position="184"/>
        <end position="194"/>
    </location>
</feature>
<gene>
    <name evidence="5" type="ORF">XA68_14012</name>
</gene>
<reference evidence="5 6" key="1">
    <citation type="journal article" date="2015" name="BMC Genomics">
        <title>Gene expression during zombie ant biting behavior reflects the complexity underlying fungal parasitic behavioral manipulation.</title>
        <authorList>
            <person name="de Bekker C."/>
            <person name="Ohm R.A."/>
            <person name="Loreto R.G."/>
            <person name="Sebastian A."/>
            <person name="Albert I."/>
            <person name="Merrow M."/>
            <person name="Brachmann A."/>
            <person name="Hughes D.P."/>
        </authorList>
    </citation>
    <scope>NUCLEOTIDE SEQUENCE [LARGE SCALE GENOMIC DNA]</scope>
    <source>
        <strain evidence="5 6">SC16a</strain>
    </source>
</reference>
<comment type="caution">
    <text evidence="5">The sequence shown here is derived from an EMBL/GenBank/DDBJ whole genome shotgun (WGS) entry which is preliminary data.</text>
</comment>
<dbReference type="InterPro" id="IPR012677">
    <property type="entry name" value="Nucleotide-bd_a/b_plait_sf"/>
</dbReference>
<proteinExistence type="predicted"/>
<name>A0A2A9PBE1_OPHUN</name>
<feature type="region of interest" description="Disordered" evidence="3">
    <location>
        <begin position="1"/>
        <end position="78"/>
    </location>
</feature>
<dbReference type="EMBL" id="LAZP02000315">
    <property type="protein sequence ID" value="PFH58213.1"/>
    <property type="molecule type" value="Genomic_DNA"/>
</dbReference>
<dbReference type="STRING" id="268505.A0A2A9PBE1"/>
<accession>A0A2A9PBE1</accession>
<dbReference type="Gene3D" id="3.30.70.330">
    <property type="match status" value="2"/>
</dbReference>
<sequence length="379" mass="42071">MTVKAEKAVKTEAESTKRKASADADIEIDLSAPEPPSKRARRAVKKGRTIGKKAAGDNSGAEEDGSDDGGNGKGNKARSEHGIWVGNLPFTVTAAELRQWLVDNSGEGITSESITRIKLPTTRQGKSTAGQTRMNKGFAYIDFSDVASKLAAMTLSETELGGRRLLIKDAASFEGRPPPREAEPTVEAEEEEEEAGSRKIFVGNMSFNTTEDDMTRHFAKCGEIEFVKIATFEDSGKCKGFGWVRFREARAAASAVKGFVKIKEQVETHRDFGEDDDGDEEEKPQIRTRKWWVNKLLGRQLRVELAEDDQLRYRKRFGKDAVKREATDKVKDMVKKDKKRDEAGEPRKESVAMREASDIRVARLKGSLVKHTGTKVVFD</sequence>
<feature type="region of interest" description="Disordered" evidence="3">
    <location>
        <begin position="328"/>
        <end position="355"/>
    </location>
</feature>
<dbReference type="PANTHER" id="PTHR23236:SF95">
    <property type="entry name" value="NUCLEOLAR PROTEIN 13"/>
    <property type="match status" value="1"/>
</dbReference>
<evidence type="ECO:0000256" key="1">
    <source>
        <dbReference type="ARBA" id="ARBA00022884"/>
    </source>
</evidence>
<feature type="domain" description="RRM" evidence="4">
    <location>
        <begin position="198"/>
        <end position="308"/>
    </location>
</feature>
<reference evidence="5 6" key="2">
    <citation type="journal article" date="2017" name="Sci. Rep.">
        <title>Ant-infecting Ophiocordyceps genomes reveal a high diversity of potential behavioral manipulation genes and a possible major role for enterotoxins.</title>
        <authorList>
            <person name="de Bekker C."/>
            <person name="Ohm R.A."/>
            <person name="Evans H.C."/>
            <person name="Brachmann A."/>
            <person name="Hughes D.P."/>
        </authorList>
    </citation>
    <scope>NUCLEOTIDE SEQUENCE [LARGE SCALE GENOMIC DNA]</scope>
    <source>
        <strain evidence="5 6">SC16a</strain>
    </source>
</reference>
<dbReference type="AlphaFoldDB" id="A0A2A9PBE1"/>
<dbReference type="InterPro" id="IPR035979">
    <property type="entry name" value="RBD_domain_sf"/>
</dbReference>
<feature type="region of interest" description="Disordered" evidence="3">
    <location>
        <begin position="172"/>
        <end position="195"/>
    </location>
</feature>
<evidence type="ECO:0000256" key="2">
    <source>
        <dbReference type="PROSITE-ProRule" id="PRU00176"/>
    </source>
</evidence>